<name>M2M1G7_BAUPA</name>
<reference evidence="1 2" key="1">
    <citation type="journal article" date="2012" name="PLoS Pathog.">
        <title>Diverse lifestyles and strategies of plant pathogenesis encoded in the genomes of eighteen Dothideomycetes fungi.</title>
        <authorList>
            <person name="Ohm R.A."/>
            <person name="Feau N."/>
            <person name="Henrissat B."/>
            <person name="Schoch C.L."/>
            <person name="Horwitz B.A."/>
            <person name="Barry K.W."/>
            <person name="Condon B.J."/>
            <person name="Copeland A.C."/>
            <person name="Dhillon B."/>
            <person name="Glaser F."/>
            <person name="Hesse C.N."/>
            <person name="Kosti I."/>
            <person name="LaButti K."/>
            <person name="Lindquist E.A."/>
            <person name="Lucas S."/>
            <person name="Salamov A.A."/>
            <person name="Bradshaw R.E."/>
            <person name="Ciuffetti L."/>
            <person name="Hamelin R.C."/>
            <person name="Kema G.H.J."/>
            <person name="Lawrence C."/>
            <person name="Scott J.A."/>
            <person name="Spatafora J.W."/>
            <person name="Turgeon B.G."/>
            <person name="de Wit P.J.G.M."/>
            <person name="Zhong S."/>
            <person name="Goodwin S.B."/>
            <person name="Grigoriev I.V."/>
        </authorList>
    </citation>
    <scope>NUCLEOTIDE SEQUENCE [LARGE SCALE GENOMIC DNA]</scope>
    <source>
        <strain evidence="1 2">UAMH 10762</strain>
    </source>
</reference>
<dbReference type="EMBL" id="KB445550">
    <property type="protein sequence ID" value="EMD00893.1"/>
    <property type="molecule type" value="Genomic_DNA"/>
</dbReference>
<keyword evidence="2" id="KW-1185">Reference proteome</keyword>
<dbReference type="RefSeq" id="XP_007672077.1">
    <property type="nucleotide sequence ID" value="XM_007673887.1"/>
</dbReference>
<evidence type="ECO:0000313" key="1">
    <source>
        <dbReference type="EMBL" id="EMD00893.1"/>
    </source>
</evidence>
<dbReference type="AlphaFoldDB" id="M2M1G7"/>
<dbReference type="KEGG" id="bcom:BAUCODRAFT_188063"/>
<dbReference type="Proteomes" id="UP000011761">
    <property type="component" value="Unassembled WGS sequence"/>
</dbReference>
<dbReference type="OrthoDB" id="10599959at2759"/>
<gene>
    <name evidence="1" type="ORF">BAUCODRAFT_188063</name>
</gene>
<proteinExistence type="predicted"/>
<protein>
    <submittedName>
        <fullName evidence="1">Uncharacterized protein</fullName>
    </submittedName>
</protein>
<dbReference type="GeneID" id="19109549"/>
<evidence type="ECO:0000313" key="2">
    <source>
        <dbReference type="Proteomes" id="UP000011761"/>
    </source>
</evidence>
<dbReference type="HOGENOM" id="CLU_1786504_0_0_1"/>
<organism evidence="1 2">
    <name type="scientific">Baudoinia panamericana (strain UAMH 10762)</name>
    <name type="common">Angels' share fungus</name>
    <name type="synonym">Baudoinia compniacensis (strain UAMH 10762)</name>
    <dbReference type="NCBI Taxonomy" id="717646"/>
    <lineage>
        <taxon>Eukaryota</taxon>
        <taxon>Fungi</taxon>
        <taxon>Dikarya</taxon>
        <taxon>Ascomycota</taxon>
        <taxon>Pezizomycotina</taxon>
        <taxon>Dothideomycetes</taxon>
        <taxon>Dothideomycetidae</taxon>
        <taxon>Mycosphaerellales</taxon>
        <taxon>Teratosphaeriaceae</taxon>
        <taxon>Baudoinia</taxon>
    </lineage>
</organism>
<sequence length="145" mass="15764">MASATRSLVPTSLTSPLCSAPRTDTCPANAAELMLHQNPSNLDLDRVKQHQLLIRRSDKGYKGVIIGGDRVLRLEGPEGHSALQALELLLELTAELLEGCCEVWEYPFREGEDGQGEEVRCFDDGARVVVGKGGEDGSFEIARRG</sequence>
<accession>M2M1G7</accession>